<name>A0AAD9APA9_9PEZI</name>
<organism evidence="1 2">
    <name type="scientific">Colletotrichum chrysophilum</name>
    <dbReference type="NCBI Taxonomy" id="1836956"/>
    <lineage>
        <taxon>Eukaryota</taxon>
        <taxon>Fungi</taxon>
        <taxon>Dikarya</taxon>
        <taxon>Ascomycota</taxon>
        <taxon>Pezizomycotina</taxon>
        <taxon>Sordariomycetes</taxon>
        <taxon>Hypocreomycetidae</taxon>
        <taxon>Glomerellales</taxon>
        <taxon>Glomerellaceae</taxon>
        <taxon>Colletotrichum</taxon>
        <taxon>Colletotrichum gloeosporioides species complex</taxon>
    </lineage>
</organism>
<accession>A0AAD9APA9</accession>
<sequence length="83" mass="9527">MKVRQLGGYPNWMDDDGGCSSKTQKLNDGRWRTKICVEKGVGVHRGSSSVAERRVVWEILDTGRIETMTRARHLLPLYLRRTP</sequence>
<evidence type="ECO:0000313" key="2">
    <source>
        <dbReference type="Proteomes" id="UP001243330"/>
    </source>
</evidence>
<comment type="caution">
    <text evidence="1">The sequence shown here is derived from an EMBL/GenBank/DDBJ whole genome shotgun (WGS) entry which is preliminary data.</text>
</comment>
<protein>
    <submittedName>
        <fullName evidence="1">Uncharacterized protein</fullName>
    </submittedName>
</protein>
<reference evidence="1" key="1">
    <citation type="submission" date="2023-01" db="EMBL/GenBank/DDBJ databases">
        <title>Colletotrichum chrysophilum M932 genome sequence.</title>
        <authorList>
            <person name="Baroncelli R."/>
        </authorList>
    </citation>
    <scope>NUCLEOTIDE SEQUENCE</scope>
    <source>
        <strain evidence="1">M932</strain>
    </source>
</reference>
<gene>
    <name evidence="1" type="ORF">CCHR01_05265</name>
</gene>
<dbReference type="AlphaFoldDB" id="A0AAD9APA9"/>
<proteinExistence type="predicted"/>
<dbReference type="Proteomes" id="UP001243330">
    <property type="component" value="Unassembled WGS sequence"/>
</dbReference>
<keyword evidence="2" id="KW-1185">Reference proteome</keyword>
<evidence type="ECO:0000313" key="1">
    <source>
        <dbReference type="EMBL" id="KAK1852113.1"/>
    </source>
</evidence>
<dbReference type="EMBL" id="JAQOWY010000082">
    <property type="protein sequence ID" value="KAK1852113.1"/>
    <property type="molecule type" value="Genomic_DNA"/>
</dbReference>